<evidence type="ECO:0000256" key="2">
    <source>
        <dbReference type="ARBA" id="ARBA00007783"/>
    </source>
</evidence>
<feature type="transmembrane region" description="Helical" evidence="8">
    <location>
        <begin position="21"/>
        <end position="40"/>
    </location>
</feature>
<protein>
    <submittedName>
        <fullName evidence="10">ABC-2 type transport system permease protein</fullName>
    </submittedName>
</protein>
<feature type="transmembrane region" description="Helical" evidence="8">
    <location>
        <begin position="286"/>
        <end position="306"/>
    </location>
</feature>
<dbReference type="InterPro" id="IPR047817">
    <property type="entry name" value="ABC2_TM_bact-type"/>
</dbReference>
<comment type="similarity">
    <text evidence="2">Belongs to the ABC-2 integral membrane protein family.</text>
</comment>
<dbReference type="eggNOG" id="COG0842">
    <property type="taxonomic scope" value="Bacteria"/>
</dbReference>
<dbReference type="Pfam" id="PF12698">
    <property type="entry name" value="ABC2_membrane_3"/>
    <property type="match status" value="1"/>
</dbReference>
<keyword evidence="4" id="KW-1003">Cell membrane</keyword>
<reference evidence="10 11" key="1">
    <citation type="submission" date="2016-10" db="EMBL/GenBank/DDBJ databases">
        <authorList>
            <person name="de Groot N.N."/>
        </authorList>
    </citation>
    <scope>NUCLEOTIDE SEQUENCE [LARGE SCALE GENOMIC DNA]</scope>
    <source>
        <strain evidence="10 11">DSM 19012</strain>
    </source>
</reference>
<gene>
    <name evidence="10" type="ORF">SAMN05444380_12643</name>
</gene>
<dbReference type="STRING" id="385682.SAMN05444380_12643"/>
<evidence type="ECO:0000256" key="7">
    <source>
        <dbReference type="ARBA" id="ARBA00023136"/>
    </source>
</evidence>
<evidence type="ECO:0000259" key="9">
    <source>
        <dbReference type="PROSITE" id="PS51012"/>
    </source>
</evidence>
<feature type="transmembrane region" description="Helical" evidence="8">
    <location>
        <begin position="223"/>
        <end position="247"/>
    </location>
</feature>
<evidence type="ECO:0000256" key="3">
    <source>
        <dbReference type="ARBA" id="ARBA00022448"/>
    </source>
</evidence>
<evidence type="ECO:0000256" key="1">
    <source>
        <dbReference type="ARBA" id="ARBA00004651"/>
    </source>
</evidence>
<dbReference type="OrthoDB" id="9808686at2"/>
<dbReference type="Proteomes" id="UP000181976">
    <property type="component" value="Unassembled WGS sequence"/>
</dbReference>
<name>A0A1I2F4W5_9BACT</name>
<evidence type="ECO:0000256" key="5">
    <source>
        <dbReference type="ARBA" id="ARBA00022692"/>
    </source>
</evidence>
<keyword evidence="7 8" id="KW-0472">Membrane</keyword>
<dbReference type="GO" id="GO:0005886">
    <property type="term" value="C:plasma membrane"/>
    <property type="evidence" value="ECO:0007669"/>
    <property type="project" value="UniProtKB-SubCell"/>
</dbReference>
<dbReference type="PANTHER" id="PTHR30294">
    <property type="entry name" value="MEMBRANE COMPONENT OF ABC TRANSPORTER YHHJ-RELATED"/>
    <property type="match status" value="1"/>
</dbReference>
<accession>A0A1I2F4W5</accession>
<dbReference type="GO" id="GO:0140359">
    <property type="term" value="F:ABC-type transporter activity"/>
    <property type="evidence" value="ECO:0007669"/>
    <property type="project" value="InterPro"/>
</dbReference>
<dbReference type="PANTHER" id="PTHR30294:SF29">
    <property type="entry name" value="MULTIDRUG ABC TRANSPORTER PERMEASE YBHS-RELATED"/>
    <property type="match status" value="1"/>
</dbReference>
<dbReference type="InterPro" id="IPR051449">
    <property type="entry name" value="ABC-2_transporter_component"/>
</dbReference>
<dbReference type="FunCoup" id="A0A1I2F4W5">
    <property type="interactions" value="115"/>
</dbReference>
<evidence type="ECO:0000313" key="10">
    <source>
        <dbReference type="EMBL" id="SFF00362.1"/>
    </source>
</evidence>
<dbReference type="EMBL" id="FONA01000026">
    <property type="protein sequence ID" value="SFF00362.1"/>
    <property type="molecule type" value="Genomic_DNA"/>
</dbReference>
<dbReference type="RefSeq" id="WP_010528007.1">
    <property type="nucleotide sequence ID" value="NZ_AFSL01000069.1"/>
</dbReference>
<feature type="domain" description="ABC transmembrane type-2" evidence="9">
    <location>
        <begin position="128"/>
        <end position="367"/>
    </location>
</feature>
<feature type="transmembrane region" description="Helical" evidence="8">
    <location>
        <begin position="342"/>
        <end position="361"/>
    </location>
</feature>
<comment type="subcellular location">
    <subcellularLocation>
        <location evidence="1">Cell membrane</location>
        <topology evidence="1">Multi-pass membrane protein</topology>
    </subcellularLocation>
</comment>
<dbReference type="PROSITE" id="PS51012">
    <property type="entry name" value="ABC_TM2"/>
    <property type="match status" value="1"/>
</dbReference>
<dbReference type="InParanoid" id="A0A1I2F4W5"/>
<evidence type="ECO:0000256" key="8">
    <source>
        <dbReference type="SAM" id="Phobius"/>
    </source>
</evidence>
<keyword evidence="6 8" id="KW-1133">Transmembrane helix</keyword>
<keyword evidence="11" id="KW-1185">Reference proteome</keyword>
<proteinExistence type="inferred from homology"/>
<keyword evidence="3" id="KW-0813">Transport</keyword>
<dbReference type="Gene3D" id="3.40.1710.10">
    <property type="entry name" value="abc type-2 transporter like domain"/>
    <property type="match status" value="1"/>
</dbReference>
<evidence type="ECO:0000256" key="6">
    <source>
        <dbReference type="ARBA" id="ARBA00022989"/>
    </source>
</evidence>
<feature type="transmembrane region" description="Helical" evidence="8">
    <location>
        <begin position="172"/>
        <end position="196"/>
    </location>
</feature>
<evidence type="ECO:0000256" key="4">
    <source>
        <dbReference type="ARBA" id="ARBA00022475"/>
    </source>
</evidence>
<keyword evidence="5 8" id="KW-0812">Transmembrane</keyword>
<feature type="transmembrane region" description="Helical" evidence="8">
    <location>
        <begin position="253"/>
        <end position="274"/>
    </location>
</feature>
<evidence type="ECO:0000313" key="11">
    <source>
        <dbReference type="Proteomes" id="UP000181976"/>
    </source>
</evidence>
<organism evidence="10 11">
    <name type="scientific">Thermophagus xiamenensis</name>
    <dbReference type="NCBI Taxonomy" id="385682"/>
    <lineage>
        <taxon>Bacteria</taxon>
        <taxon>Pseudomonadati</taxon>
        <taxon>Bacteroidota</taxon>
        <taxon>Bacteroidia</taxon>
        <taxon>Marinilabiliales</taxon>
        <taxon>Marinilabiliaceae</taxon>
        <taxon>Thermophagus</taxon>
    </lineage>
</organism>
<dbReference type="InterPro" id="IPR013525">
    <property type="entry name" value="ABC2_TM"/>
</dbReference>
<sequence length="369" mass="41485">MKKLWVFIKKEAIHIIRDKRTLMVLLIMPLAQILIFGYVITTEINQARIGIFNKANDYAGYQLVNRLAASGYFKIGKMIDNPEEMEASLRKGEVRMVVVIPSEFGKRQAESSGVEVQLVADASEANSAQMLVNYARSIITRFDAENGLSGRASEIPVTIETRMFYNPALKGVFMSVPGIMAMILILISAMMTSISITREKEYGSMEILLVSPLKPWQIIVGKVAPYIILSFINAVTILLVGIFIFKVPMEGSWWWLTIINILYILLSLSLGIFISTVSASQMVAMFISLFALLLPTVLLSGFIYPIENMPVLLRWLSSIMPPRYYIQAVKSIMFKAGSFMSIWKELLIFAAFIVAFMALSIKNFKVRLS</sequence>
<dbReference type="AlphaFoldDB" id="A0A1I2F4W5"/>